<protein>
    <submittedName>
        <fullName evidence="5">Phage tail protein</fullName>
    </submittedName>
</protein>
<sequence>MLMLSDQRKDHIVSLLIAGHVQQQWMEYDIDSDLLTPADAWQMSIALPTSKDGQALSFKTVLKEGEKIKVQIGGETVLSGRLDACQHEVVKGSHRFTINGRDDAAALLDCSAPVFVQRQSTMQEIVAKIVRPLGITKVVIHAEKTTKFEKVNVDPGDSAWDTLVHAAEAAGLWPWFEPDGTLVIGGPDYSTPPVDTLALRWNGRSNTLIRLSENRSISGRFSEVTVLGQTHGTETETGKNSLRGVAKDSQVNWYRPKIVTDHEVDNSAVAQSRARKLLMDSRLTGYTLEAELYGHRTQAGTLWKPGQRIRVISEPHGIDGVFFLMGRRFVLNRNDGPKTLLTLKEDAVWTLDALPHKRKHRKGKNGALGQILDIAKPSWQQ</sequence>
<dbReference type="EMBL" id="JAJBZT010000001">
    <property type="protein sequence ID" value="MCB6182308.1"/>
    <property type="molecule type" value="Genomic_DNA"/>
</dbReference>
<dbReference type="InterPro" id="IPR053981">
    <property type="entry name" value="Gp44/GpP-like_2nd"/>
</dbReference>
<dbReference type="InterPro" id="IPR054482">
    <property type="entry name" value="NMB1110-like_3rd"/>
</dbReference>
<dbReference type="InterPro" id="IPR049354">
    <property type="entry name" value="GpP-like_N"/>
</dbReference>
<proteinExistence type="predicted"/>
<dbReference type="Gene3D" id="3.55.50.10">
    <property type="entry name" value="Baseplate protein-like domains"/>
    <property type="match status" value="1"/>
</dbReference>
<organism evidence="5 6">
    <name type="scientific">Leeia speluncae</name>
    <dbReference type="NCBI Taxonomy" id="2884804"/>
    <lineage>
        <taxon>Bacteria</taxon>
        <taxon>Pseudomonadati</taxon>
        <taxon>Pseudomonadota</taxon>
        <taxon>Betaproteobacteria</taxon>
        <taxon>Neisseriales</taxon>
        <taxon>Leeiaceae</taxon>
        <taxon>Leeia</taxon>
    </lineage>
</organism>
<evidence type="ECO:0000259" key="2">
    <source>
        <dbReference type="Pfam" id="PF22174"/>
    </source>
</evidence>
<keyword evidence="6" id="KW-1185">Reference proteome</keyword>
<evidence type="ECO:0000259" key="1">
    <source>
        <dbReference type="Pfam" id="PF21683"/>
    </source>
</evidence>
<dbReference type="InterPro" id="IPR054034">
    <property type="entry name" value="NMB1110-like_C"/>
</dbReference>
<dbReference type="Pfam" id="PF22174">
    <property type="entry name" value="NMB1110-like_C"/>
    <property type="match status" value="1"/>
</dbReference>
<dbReference type="Pfam" id="PF22255">
    <property type="entry name" value="Gp44-like_2nd"/>
    <property type="match status" value="1"/>
</dbReference>
<evidence type="ECO:0000259" key="4">
    <source>
        <dbReference type="Pfam" id="PF22630"/>
    </source>
</evidence>
<evidence type="ECO:0000259" key="3">
    <source>
        <dbReference type="Pfam" id="PF22255"/>
    </source>
</evidence>
<dbReference type="Pfam" id="PF22630">
    <property type="entry name" value="NMB1110_3rd"/>
    <property type="match status" value="1"/>
</dbReference>
<dbReference type="PIRSF" id="PIRSF004440">
    <property type="entry name" value="GpP"/>
    <property type="match status" value="1"/>
</dbReference>
<feature type="domain" description="Tail protein NMB1110-like C-terminal" evidence="2">
    <location>
        <begin position="280"/>
        <end position="348"/>
    </location>
</feature>
<feature type="domain" description="Baseplate hub protein gp44/GpP-like second" evidence="3">
    <location>
        <begin position="104"/>
        <end position="186"/>
    </location>
</feature>
<reference evidence="5" key="1">
    <citation type="submission" date="2021-10" db="EMBL/GenBank/DDBJ databases">
        <title>The complete genome sequence of Leeia sp. TBRC 13508.</title>
        <authorList>
            <person name="Charoenyingcharoen P."/>
            <person name="Yukphan P."/>
        </authorList>
    </citation>
    <scope>NUCLEOTIDE SEQUENCE</scope>
    <source>
        <strain evidence="5">TBRC 13508</strain>
    </source>
</reference>
<feature type="domain" description="Baseplate hub protein gp44-like N-terminal" evidence="1">
    <location>
        <begin position="13"/>
        <end position="102"/>
    </location>
</feature>
<dbReference type="Proteomes" id="UP001165395">
    <property type="component" value="Unassembled WGS sequence"/>
</dbReference>
<comment type="caution">
    <text evidence="5">The sequence shown here is derived from an EMBL/GenBank/DDBJ whole genome shotgun (WGS) entry which is preliminary data.</text>
</comment>
<gene>
    <name evidence="5" type="ORF">LIN78_01900</name>
</gene>
<feature type="domain" description="Tail protein NMB1110-like third" evidence="4">
    <location>
        <begin position="220"/>
        <end position="278"/>
    </location>
</feature>
<dbReference type="Gene3D" id="2.30.300.10">
    <property type="entry name" value="Baseplate protein-like domain - beta roll fold"/>
    <property type="match status" value="1"/>
</dbReference>
<evidence type="ECO:0000313" key="6">
    <source>
        <dbReference type="Proteomes" id="UP001165395"/>
    </source>
</evidence>
<accession>A0ABS8D2U3</accession>
<dbReference type="SUPFAM" id="SSF69279">
    <property type="entry name" value="Phage tail proteins"/>
    <property type="match status" value="2"/>
</dbReference>
<name>A0ABS8D2U3_9NEIS</name>
<dbReference type="Pfam" id="PF21683">
    <property type="entry name" value="GpP-like_1st"/>
    <property type="match status" value="1"/>
</dbReference>
<dbReference type="InterPro" id="IPR023399">
    <property type="entry name" value="Baseplate-like_2-layer_sand"/>
</dbReference>
<dbReference type="RefSeq" id="WP_227177911.1">
    <property type="nucleotide sequence ID" value="NZ_JAJBZT010000001.1"/>
</dbReference>
<dbReference type="Gene3D" id="3.30.1920.10">
    <property type="entry name" value="Baseplate protein-like domains - 2 layer sandwich fold"/>
    <property type="match status" value="1"/>
</dbReference>
<dbReference type="InterPro" id="IPR026276">
    <property type="entry name" value="Baseplate_GpP"/>
</dbReference>
<evidence type="ECO:0000313" key="5">
    <source>
        <dbReference type="EMBL" id="MCB6182308.1"/>
    </source>
</evidence>